<protein>
    <recommendedName>
        <fullName evidence="3">YDG domain-containing protein</fullName>
    </recommendedName>
</protein>
<organism evidence="1 2">
    <name type="scientific">Saxophila tyrrhenica</name>
    <dbReference type="NCBI Taxonomy" id="1690608"/>
    <lineage>
        <taxon>Eukaryota</taxon>
        <taxon>Fungi</taxon>
        <taxon>Dikarya</taxon>
        <taxon>Ascomycota</taxon>
        <taxon>Pezizomycotina</taxon>
        <taxon>Dothideomycetes</taxon>
        <taxon>Dothideomycetidae</taxon>
        <taxon>Mycosphaerellales</taxon>
        <taxon>Extremaceae</taxon>
        <taxon>Saxophila</taxon>
    </lineage>
</organism>
<sequence>MAMIIRSGRRDESKIQDSVYDLDYLRHQSRWIRDDLDPQVARSGPDALHSDDCLKLDEFLRRLLTSNISLDDIRFSRLHKALATISGQATRWPGRLIDRADAVLAIWENNYGSLKRLPIPLYEPGGRLYGICRPEDLNREKLIIKWLKEVGVKLSPMHARRVGDLGFKPGDWWINPLFAFRDGIIDSGEPAGGVVSDDRGAYAVLMTEEEEVNGPSPDAFTYRAREHDRGRYRLTSATRESRQPVRILRSHSLRSFWAPRAGIRYDGLHVVVGWSISASPKTKRPVYEIQFKRLDSELKMSIVLRRPFADELEDYREYKRLRQAMRESRHENATPRIEVPLLEVSLDGSSGSASFSHSRRDSIRGLQGDDVGVWH</sequence>
<keyword evidence="2" id="KW-1185">Reference proteome</keyword>
<evidence type="ECO:0000313" key="1">
    <source>
        <dbReference type="EMBL" id="KAK5166703.1"/>
    </source>
</evidence>
<dbReference type="InterPro" id="IPR015947">
    <property type="entry name" value="PUA-like_sf"/>
</dbReference>
<dbReference type="EMBL" id="JAVRRT010000013">
    <property type="protein sequence ID" value="KAK5166703.1"/>
    <property type="molecule type" value="Genomic_DNA"/>
</dbReference>
<name>A0AAV9P584_9PEZI</name>
<dbReference type="Gene3D" id="2.30.280.10">
    <property type="entry name" value="SRA-YDG"/>
    <property type="match status" value="1"/>
</dbReference>
<dbReference type="AlphaFoldDB" id="A0AAV9P584"/>
<comment type="caution">
    <text evidence="1">The sequence shown here is derived from an EMBL/GenBank/DDBJ whole genome shotgun (WGS) entry which is preliminary data.</text>
</comment>
<evidence type="ECO:0008006" key="3">
    <source>
        <dbReference type="Google" id="ProtNLM"/>
    </source>
</evidence>
<dbReference type="Proteomes" id="UP001337655">
    <property type="component" value="Unassembled WGS sequence"/>
</dbReference>
<dbReference type="InterPro" id="IPR036987">
    <property type="entry name" value="SRA-YDG_sf"/>
</dbReference>
<accession>A0AAV9P584</accession>
<dbReference type="SUPFAM" id="SSF88697">
    <property type="entry name" value="PUA domain-like"/>
    <property type="match status" value="1"/>
</dbReference>
<proteinExistence type="predicted"/>
<dbReference type="RefSeq" id="XP_064656585.1">
    <property type="nucleotide sequence ID" value="XM_064805480.1"/>
</dbReference>
<dbReference type="GeneID" id="89929581"/>
<reference evidence="1 2" key="1">
    <citation type="submission" date="2023-08" db="EMBL/GenBank/DDBJ databases">
        <title>Black Yeasts Isolated from many extreme environments.</title>
        <authorList>
            <person name="Coleine C."/>
            <person name="Stajich J.E."/>
            <person name="Selbmann L."/>
        </authorList>
    </citation>
    <scope>NUCLEOTIDE SEQUENCE [LARGE SCALE GENOMIC DNA]</scope>
    <source>
        <strain evidence="1 2">CCFEE 5935</strain>
    </source>
</reference>
<evidence type="ECO:0000313" key="2">
    <source>
        <dbReference type="Proteomes" id="UP001337655"/>
    </source>
</evidence>
<gene>
    <name evidence="1" type="ORF">LTR77_008247</name>
</gene>